<feature type="domain" description="Exonuclease" evidence="5">
    <location>
        <begin position="60"/>
        <end position="227"/>
    </location>
</feature>
<dbReference type="CDD" id="cd06127">
    <property type="entry name" value="DEDDh"/>
    <property type="match status" value="1"/>
</dbReference>
<keyword evidence="4" id="KW-1133">Transmembrane helix</keyword>
<keyword evidence="1" id="KW-0540">Nuclease</keyword>
<dbReference type="SUPFAM" id="SSF53098">
    <property type="entry name" value="Ribonuclease H-like"/>
    <property type="match status" value="1"/>
</dbReference>
<dbReference type="InterPro" id="IPR036397">
    <property type="entry name" value="RNaseH_sf"/>
</dbReference>
<evidence type="ECO:0000256" key="4">
    <source>
        <dbReference type="SAM" id="Phobius"/>
    </source>
</evidence>
<dbReference type="HOGENOM" id="CLU_1168987_0_0_11"/>
<keyword evidence="7" id="KW-1185">Reference proteome</keyword>
<dbReference type="Gene3D" id="3.30.420.10">
    <property type="entry name" value="Ribonuclease H-like superfamily/Ribonuclease H"/>
    <property type="match status" value="1"/>
</dbReference>
<dbReference type="InterPro" id="IPR013520">
    <property type="entry name" value="Ribonucl_H"/>
</dbReference>
<gene>
    <name evidence="6" type="ORF">BN381_510005</name>
</gene>
<dbReference type="GO" id="GO:0003887">
    <property type="term" value="F:DNA-directed DNA polymerase activity"/>
    <property type="evidence" value="ECO:0007669"/>
    <property type="project" value="UniProtKB-KW"/>
</dbReference>
<evidence type="ECO:0000313" key="7">
    <source>
        <dbReference type="Proteomes" id="UP000018291"/>
    </source>
</evidence>
<protein>
    <submittedName>
        <fullName evidence="6">Putative DNA-directed DNA polymerase</fullName>
        <ecNumber evidence="6">2.7.7.7</ecNumber>
    </submittedName>
</protein>
<accession>R4Z2A0</accession>
<dbReference type="GO" id="GO:0003677">
    <property type="term" value="F:DNA binding"/>
    <property type="evidence" value="ECO:0007669"/>
    <property type="project" value="InterPro"/>
</dbReference>
<dbReference type="InterPro" id="IPR006054">
    <property type="entry name" value="DnaQ"/>
</dbReference>
<reference evidence="6 7" key="1">
    <citation type="journal article" date="2013" name="ISME J.">
        <title>Metabolic model for the filamentous 'Candidatus Microthrix parvicella' based on genomic and metagenomic analyses.</title>
        <authorList>
            <person name="Jon McIlroy S."/>
            <person name="Kristiansen R."/>
            <person name="Albertsen M."/>
            <person name="Michael Karst S."/>
            <person name="Rossetti S."/>
            <person name="Lund Nielsen J."/>
            <person name="Tandoi V."/>
            <person name="James Seviour R."/>
            <person name="Nielsen P.H."/>
        </authorList>
    </citation>
    <scope>NUCLEOTIDE SEQUENCE [LARGE SCALE GENOMIC DNA]</scope>
    <source>
        <strain evidence="6 7">RN1</strain>
    </source>
</reference>
<evidence type="ECO:0000256" key="2">
    <source>
        <dbReference type="ARBA" id="ARBA00022801"/>
    </source>
</evidence>
<dbReference type="PANTHER" id="PTHR30231">
    <property type="entry name" value="DNA POLYMERASE III SUBUNIT EPSILON"/>
    <property type="match status" value="1"/>
</dbReference>
<dbReference type="Proteomes" id="UP000018291">
    <property type="component" value="Unassembled WGS sequence"/>
</dbReference>
<evidence type="ECO:0000259" key="5">
    <source>
        <dbReference type="SMART" id="SM00479"/>
    </source>
</evidence>
<keyword evidence="6" id="KW-0808">Transferase</keyword>
<dbReference type="GO" id="GO:0005829">
    <property type="term" value="C:cytosol"/>
    <property type="evidence" value="ECO:0007669"/>
    <property type="project" value="TreeGrafter"/>
</dbReference>
<sequence>MFLVMGAASLPAAVVVARERRKRRVAKRTTLVATVTAGLVAGATIVWLRRPAGGKRLPLPFAVVDTETTGLDATVDRVIEIAVVHADGLGSLTNTFTWRIRPDDGRHGAEHVHHISEADLVDAPTFGEILDEVTGALRGRTLVAHNAPFDIRFLTREYERAGRPAPATLAGPLCTLDLARRLGMAPLRLAEVARALKSPLPATAHRATDDAVATAKLLRPLLNRAGVASARELPLID</sequence>
<dbReference type="EMBL" id="CANL01000047">
    <property type="protein sequence ID" value="CCM65074.1"/>
    <property type="molecule type" value="Genomic_DNA"/>
</dbReference>
<dbReference type="FunFam" id="3.30.420.10:FF:000045">
    <property type="entry name" value="3'-5' exonuclease DinG"/>
    <property type="match status" value="1"/>
</dbReference>
<dbReference type="eggNOG" id="COG0847">
    <property type="taxonomic scope" value="Bacteria"/>
</dbReference>
<feature type="transmembrane region" description="Helical" evidence="4">
    <location>
        <begin position="27"/>
        <end position="48"/>
    </location>
</feature>
<dbReference type="Pfam" id="PF00929">
    <property type="entry name" value="RNase_T"/>
    <property type="match status" value="1"/>
</dbReference>
<keyword evidence="4" id="KW-0812">Transmembrane</keyword>
<dbReference type="InterPro" id="IPR012337">
    <property type="entry name" value="RNaseH-like_sf"/>
</dbReference>
<evidence type="ECO:0000256" key="1">
    <source>
        <dbReference type="ARBA" id="ARBA00022722"/>
    </source>
</evidence>
<dbReference type="PANTHER" id="PTHR30231:SF4">
    <property type="entry name" value="PROTEIN NEN2"/>
    <property type="match status" value="1"/>
</dbReference>
<proteinExistence type="predicted"/>
<dbReference type="GO" id="GO:0006260">
    <property type="term" value="P:DNA replication"/>
    <property type="evidence" value="ECO:0007669"/>
    <property type="project" value="InterPro"/>
</dbReference>
<keyword evidence="2" id="KW-0378">Hydrolase</keyword>
<dbReference type="AlphaFoldDB" id="R4Z2A0"/>
<dbReference type="SMART" id="SM00479">
    <property type="entry name" value="EXOIII"/>
    <property type="match status" value="1"/>
</dbReference>
<evidence type="ECO:0000256" key="3">
    <source>
        <dbReference type="ARBA" id="ARBA00022839"/>
    </source>
</evidence>
<dbReference type="GO" id="GO:0008408">
    <property type="term" value="F:3'-5' exonuclease activity"/>
    <property type="evidence" value="ECO:0007669"/>
    <property type="project" value="TreeGrafter"/>
</dbReference>
<keyword evidence="6" id="KW-0239">DNA-directed DNA polymerase</keyword>
<evidence type="ECO:0000313" key="6">
    <source>
        <dbReference type="EMBL" id="CCM65074.1"/>
    </source>
</evidence>
<keyword evidence="3" id="KW-0269">Exonuclease</keyword>
<dbReference type="NCBIfam" id="TIGR00573">
    <property type="entry name" value="dnaq"/>
    <property type="match status" value="1"/>
</dbReference>
<name>R4Z2A0_9ACTN</name>
<dbReference type="STRING" id="1229780.BN381_510005"/>
<comment type="caution">
    <text evidence="6">The sequence shown here is derived from an EMBL/GenBank/DDBJ whole genome shotgun (WGS) entry which is preliminary data.</text>
</comment>
<keyword evidence="4" id="KW-0472">Membrane</keyword>
<dbReference type="EC" id="2.7.7.7" evidence="6"/>
<keyword evidence="6" id="KW-0548">Nucleotidyltransferase</keyword>
<organism evidence="6 7">
    <name type="scientific">Candidatus Neomicrothrix parvicella RN1</name>
    <dbReference type="NCBI Taxonomy" id="1229780"/>
    <lineage>
        <taxon>Bacteria</taxon>
        <taxon>Bacillati</taxon>
        <taxon>Actinomycetota</taxon>
        <taxon>Acidimicrobiia</taxon>
        <taxon>Acidimicrobiales</taxon>
        <taxon>Microthrixaceae</taxon>
        <taxon>Candidatus Neomicrothrix</taxon>
    </lineage>
</organism>